<gene>
    <name evidence="2" type="ORF">GCM10007036_17620</name>
</gene>
<organism evidence="2 3">
    <name type="scientific">Alsobacter metallidurans</name>
    <dbReference type="NCBI Taxonomy" id="340221"/>
    <lineage>
        <taxon>Bacteria</taxon>
        <taxon>Pseudomonadati</taxon>
        <taxon>Pseudomonadota</taxon>
        <taxon>Alphaproteobacteria</taxon>
        <taxon>Hyphomicrobiales</taxon>
        <taxon>Alsobacteraceae</taxon>
        <taxon>Alsobacter</taxon>
    </lineage>
</organism>
<name>A0A917MJC2_9HYPH</name>
<reference evidence="2" key="1">
    <citation type="journal article" date="2014" name="Int. J. Syst. Evol. Microbiol.">
        <title>Complete genome sequence of Corynebacterium casei LMG S-19264T (=DSM 44701T), isolated from a smear-ripened cheese.</title>
        <authorList>
            <consortium name="US DOE Joint Genome Institute (JGI-PGF)"/>
            <person name="Walter F."/>
            <person name="Albersmeier A."/>
            <person name="Kalinowski J."/>
            <person name="Ruckert C."/>
        </authorList>
    </citation>
    <scope>NUCLEOTIDE SEQUENCE</scope>
    <source>
        <strain evidence="2">CGMCC 1.12214</strain>
    </source>
</reference>
<dbReference type="NCBIfam" id="NF006040">
    <property type="entry name" value="PRK08183.1"/>
    <property type="match status" value="1"/>
</dbReference>
<reference evidence="2" key="2">
    <citation type="submission" date="2020-09" db="EMBL/GenBank/DDBJ databases">
        <authorList>
            <person name="Sun Q."/>
            <person name="Zhou Y."/>
        </authorList>
    </citation>
    <scope>NUCLEOTIDE SEQUENCE</scope>
    <source>
        <strain evidence="2">CGMCC 1.12214</strain>
    </source>
</reference>
<dbReference type="Proteomes" id="UP000603912">
    <property type="component" value="Unassembled WGS sequence"/>
</dbReference>
<keyword evidence="3" id="KW-1185">Reference proteome</keyword>
<dbReference type="InterPro" id="IPR007763">
    <property type="entry name" value="NDUFA12"/>
</dbReference>
<protein>
    <submittedName>
        <fullName evidence="2">NADH dehydrogenase</fullName>
    </submittedName>
</protein>
<feature type="compositionally biased region" description="Basic and acidic residues" evidence="1">
    <location>
        <begin position="140"/>
        <end position="151"/>
    </location>
</feature>
<dbReference type="GO" id="GO:0006979">
    <property type="term" value="P:response to oxidative stress"/>
    <property type="evidence" value="ECO:0007669"/>
    <property type="project" value="TreeGrafter"/>
</dbReference>
<dbReference type="AlphaFoldDB" id="A0A917MJC2"/>
<dbReference type="PANTHER" id="PTHR12910:SF2">
    <property type="entry name" value="NADH DEHYDROGENASE [UBIQUINONE] 1 ALPHA SUBCOMPLEX SUBUNIT 12"/>
    <property type="match status" value="1"/>
</dbReference>
<comment type="caution">
    <text evidence="2">The sequence shown here is derived from an EMBL/GenBank/DDBJ whole genome shotgun (WGS) entry which is preliminary data.</text>
</comment>
<dbReference type="EMBL" id="BMES01000001">
    <property type="protein sequence ID" value="GGH16706.1"/>
    <property type="molecule type" value="Genomic_DNA"/>
</dbReference>
<sequence length="151" mass="17325">MAMKPFLLQFFTWWSGQTIGTRFFTWRFGERVGEDEFGNVYYQTAGGKIDPTIGVPRRWVVYKDRTEATLVPAGWLGWLRNTQVEPPSVQPYTPREWERPHQPNMTGTPFGYRPKGSILNQNERPAATGDYDAWSPGGAPKERRIETGEKA</sequence>
<accession>A0A917MJC2</accession>
<evidence type="ECO:0000313" key="3">
    <source>
        <dbReference type="Proteomes" id="UP000603912"/>
    </source>
</evidence>
<dbReference type="Pfam" id="PF05071">
    <property type="entry name" value="NDUFA12"/>
    <property type="match status" value="1"/>
</dbReference>
<evidence type="ECO:0000256" key="1">
    <source>
        <dbReference type="SAM" id="MobiDB-lite"/>
    </source>
</evidence>
<dbReference type="PANTHER" id="PTHR12910">
    <property type="entry name" value="NADH-UBIQUINONE OXIDOREDUCTASE SUBUNIT B17.2"/>
    <property type="match status" value="1"/>
</dbReference>
<evidence type="ECO:0000313" key="2">
    <source>
        <dbReference type="EMBL" id="GGH16706.1"/>
    </source>
</evidence>
<feature type="region of interest" description="Disordered" evidence="1">
    <location>
        <begin position="87"/>
        <end position="151"/>
    </location>
</feature>
<proteinExistence type="predicted"/>
<dbReference type="GO" id="GO:0045271">
    <property type="term" value="C:respiratory chain complex I"/>
    <property type="evidence" value="ECO:0007669"/>
    <property type="project" value="InterPro"/>
</dbReference>